<name>A0A8S0PUG6_OLEEU</name>
<protein>
    <submittedName>
        <fullName evidence="2">Uncharacterized protein</fullName>
    </submittedName>
</protein>
<evidence type="ECO:0000313" key="3">
    <source>
        <dbReference type="Proteomes" id="UP000594638"/>
    </source>
</evidence>
<accession>A0A8S0PUG6</accession>
<proteinExistence type="predicted"/>
<reference evidence="2 3" key="1">
    <citation type="submission" date="2019-12" db="EMBL/GenBank/DDBJ databases">
        <authorList>
            <person name="Alioto T."/>
            <person name="Alioto T."/>
            <person name="Gomez Garrido J."/>
        </authorList>
    </citation>
    <scope>NUCLEOTIDE SEQUENCE [LARGE SCALE GENOMIC DNA]</scope>
</reference>
<feature type="region of interest" description="Disordered" evidence="1">
    <location>
        <begin position="69"/>
        <end position="159"/>
    </location>
</feature>
<dbReference type="EMBL" id="CACTIH010000256">
    <property type="protein sequence ID" value="CAA2958175.1"/>
    <property type="molecule type" value="Genomic_DNA"/>
</dbReference>
<gene>
    <name evidence="2" type="ORF">OLEA9_A082215</name>
</gene>
<dbReference type="Gramene" id="OE9A082215T1">
    <property type="protein sequence ID" value="OE9A082215C1"/>
    <property type="gene ID" value="OE9A082215"/>
</dbReference>
<dbReference type="Proteomes" id="UP000594638">
    <property type="component" value="Unassembled WGS sequence"/>
</dbReference>
<sequence>MQCKSQIALLGMLGKSDLIHLLSVSFKSHLGLKGTGYDKKANYDIKVSGVEIIPFPISKGKETTFSIVASSGASEEEESSGGGSENDEESRDSEGEEDSEELGGDETGDSNNEDSEDGEDNSDDSDGEGGMHSEPGLNGDNDEVASDGLANREDEHVASADGKYIFGGNLDFTSYNTCWKWMVKC</sequence>
<comment type="caution">
    <text evidence="2">The sequence shown here is derived from an EMBL/GenBank/DDBJ whole genome shotgun (WGS) entry which is preliminary data.</text>
</comment>
<evidence type="ECO:0000256" key="1">
    <source>
        <dbReference type="SAM" id="MobiDB-lite"/>
    </source>
</evidence>
<keyword evidence="3" id="KW-1185">Reference proteome</keyword>
<dbReference type="AlphaFoldDB" id="A0A8S0PUG6"/>
<evidence type="ECO:0000313" key="2">
    <source>
        <dbReference type="EMBL" id="CAA2958175.1"/>
    </source>
</evidence>
<organism evidence="2 3">
    <name type="scientific">Olea europaea subsp. europaea</name>
    <dbReference type="NCBI Taxonomy" id="158383"/>
    <lineage>
        <taxon>Eukaryota</taxon>
        <taxon>Viridiplantae</taxon>
        <taxon>Streptophyta</taxon>
        <taxon>Embryophyta</taxon>
        <taxon>Tracheophyta</taxon>
        <taxon>Spermatophyta</taxon>
        <taxon>Magnoliopsida</taxon>
        <taxon>eudicotyledons</taxon>
        <taxon>Gunneridae</taxon>
        <taxon>Pentapetalae</taxon>
        <taxon>asterids</taxon>
        <taxon>lamiids</taxon>
        <taxon>Lamiales</taxon>
        <taxon>Oleaceae</taxon>
        <taxon>Oleeae</taxon>
        <taxon>Olea</taxon>
    </lineage>
</organism>
<feature type="compositionally biased region" description="Acidic residues" evidence="1">
    <location>
        <begin position="74"/>
        <end position="127"/>
    </location>
</feature>